<dbReference type="EMBL" id="WTVR01000011">
    <property type="protein sequence ID" value="NMF88264.1"/>
    <property type="molecule type" value="Genomic_DNA"/>
</dbReference>
<protein>
    <recommendedName>
        <fullName evidence="5">Bacterial Pleckstrin homology domain-containing protein</fullName>
    </recommendedName>
</protein>
<proteinExistence type="predicted"/>
<comment type="caution">
    <text evidence="3">The sequence shown here is derived from an EMBL/GenBank/DDBJ whole genome shotgun (WGS) entry which is preliminary data.</text>
</comment>
<accession>A0ABX1MJX8</accession>
<feature type="region of interest" description="Disordered" evidence="1">
    <location>
        <begin position="210"/>
        <end position="234"/>
    </location>
</feature>
<organism evidence="3 4">
    <name type="scientific">Aromatoleum petrolei</name>
    <dbReference type="NCBI Taxonomy" id="76116"/>
    <lineage>
        <taxon>Bacteria</taxon>
        <taxon>Pseudomonadati</taxon>
        <taxon>Pseudomonadota</taxon>
        <taxon>Betaproteobacteria</taxon>
        <taxon>Rhodocyclales</taxon>
        <taxon>Rhodocyclaceae</taxon>
        <taxon>Aromatoleum</taxon>
    </lineage>
</organism>
<sequence length="234" mass="26286">MMLQHFKGSPLWLIGLFILFAEATAGLAAVKIDGWPQAALVIFVISYSTVVTAIFFAFLWFKPENFYGPTEYGQISPEIYAKALKGIPAETALAVTKLEENPFDEDALFSLMDNLIIEDAKQHIVLMRRTNDTLDISDINDQGFTHRYEIVTRGKGVSFGLFSPGSFVRKLQGTELLYLSGGKDKLFLTPRGKKFADWLIRHEKDAETFNSEKGRWGKEQSASDVMKERFGADA</sequence>
<dbReference type="Proteomes" id="UP000652074">
    <property type="component" value="Unassembled WGS sequence"/>
</dbReference>
<feature type="compositionally biased region" description="Basic and acidic residues" evidence="1">
    <location>
        <begin position="225"/>
        <end position="234"/>
    </location>
</feature>
<keyword evidence="2" id="KW-0472">Membrane</keyword>
<keyword evidence="4" id="KW-1185">Reference proteome</keyword>
<keyword evidence="2" id="KW-0812">Transmembrane</keyword>
<keyword evidence="2" id="KW-1133">Transmembrane helix</keyword>
<evidence type="ECO:0000313" key="3">
    <source>
        <dbReference type="EMBL" id="NMF88264.1"/>
    </source>
</evidence>
<evidence type="ECO:0000256" key="2">
    <source>
        <dbReference type="SAM" id="Phobius"/>
    </source>
</evidence>
<evidence type="ECO:0000313" key="4">
    <source>
        <dbReference type="Proteomes" id="UP000652074"/>
    </source>
</evidence>
<dbReference type="RefSeq" id="WP_169205690.1">
    <property type="nucleotide sequence ID" value="NZ_CP059560.1"/>
</dbReference>
<evidence type="ECO:0008006" key="5">
    <source>
        <dbReference type="Google" id="ProtNLM"/>
    </source>
</evidence>
<feature type="transmembrane region" description="Helical" evidence="2">
    <location>
        <begin position="38"/>
        <end position="61"/>
    </location>
</feature>
<evidence type="ECO:0000256" key="1">
    <source>
        <dbReference type="SAM" id="MobiDB-lite"/>
    </source>
</evidence>
<gene>
    <name evidence="3" type="ORF">GPA26_07175</name>
</gene>
<name>A0ABX1MJX8_9RHOO</name>
<reference evidence="3 4" key="1">
    <citation type="submission" date="2019-12" db="EMBL/GenBank/DDBJ databases">
        <title>Comparative genomics gives insights into the taxonomy of the Azoarcus-Aromatoleum group and reveals separate origins of nif in the plant-associated Azoarcus and non-plant-associated Aromatoleum sub-groups.</title>
        <authorList>
            <person name="Lafos M."/>
            <person name="Maluk M."/>
            <person name="Batista M."/>
            <person name="Junghare M."/>
            <person name="Carmona M."/>
            <person name="Faoro H."/>
            <person name="Cruz L.M."/>
            <person name="Battistoni F."/>
            <person name="De Souza E."/>
            <person name="Pedrosa F."/>
            <person name="Chen W.-M."/>
            <person name="Poole P.S."/>
            <person name="Dixon R.A."/>
            <person name="James E.K."/>
        </authorList>
    </citation>
    <scope>NUCLEOTIDE SEQUENCE [LARGE SCALE GENOMIC DNA]</scope>
    <source>
        <strain evidence="3 4">ToN1</strain>
    </source>
</reference>